<accession>A0A1H2W474</accession>
<dbReference type="InterPro" id="IPR000073">
    <property type="entry name" value="AB_hydrolase_1"/>
</dbReference>
<feature type="domain" description="AB hydrolase-1" evidence="1">
    <location>
        <begin position="54"/>
        <end position="268"/>
    </location>
</feature>
<sequence length="277" mass="29306">MNSDIYRSARGREAVARWCTERLDAWPVPHQRLTIIANGVATHAVVAGAGPRTVVFVPGTNFNAAGCLPLATALAPQSRVVLPDVPGQPGLSSPMRVPAGERLAWYGRWLTDVIAQTAEGPAVLVGHSLGAAIALSSSSPLVVRQVLVSPGGLVRARTGPGILVPATSWLLRRSPAASARLLETMHAPENRPRRELVDWMTLIARHVRSSLDPGRAVVADRRVDRVVVSGAHDRYFPARALAPAVQRSLGLELGVIPSAGHLSVDEQPGHIAALATS</sequence>
<keyword evidence="3" id="KW-1185">Reference proteome</keyword>
<dbReference type="SUPFAM" id="SSF53474">
    <property type="entry name" value="alpha/beta-Hydrolases"/>
    <property type="match status" value="1"/>
</dbReference>
<dbReference type="Proteomes" id="UP000199529">
    <property type="component" value="Unassembled WGS sequence"/>
</dbReference>
<dbReference type="Pfam" id="PF12697">
    <property type="entry name" value="Abhydrolase_6"/>
    <property type="match status" value="1"/>
</dbReference>
<organism evidence="2 3">
    <name type="scientific">Saccharopolyspora shandongensis</name>
    <dbReference type="NCBI Taxonomy" id="418495"/>
    <lineage>
        <taxon>Bacteria</taxon>
        <taxon>Bacillati</taxon>
        <taxon>Actinomycetota</taxon>
        <taxon>Actinomycetes</taxon>
        <taxon>Pseudonocardiales</taxon>
        <taxon>Pseudonocardiaceae</taxon>
        <taxon>Saccharopolyspora</taxon>
    </lineage>
</organism>
<dbReference type="EMBL" id="FNOK01000005">
    <property type="protein sequence ID" value="SDW75325.1"/>
    <property type="molecule type" value="Genomic_DNA"/>
</dbReference>
<evidence type="ECO:0000259" key="1">
    <source>
        <dbReference type="Pfam" id="PF12697"/>
    </source>
</evidence>
<protein>
    <submittedName>
        <fullName evidence="2">Pimeloyl-ACP methyl ester carboxylesterase</fullName>
    </submittedName>
</protein>
<name>A0A1H2W474_9PSEU</name>
<evidence type="ECO:0000313" key="2">
    <source>
        <dbReference type="EMBL" id="SDW75325.1"/>
    </source>
</evidence>
<dbReference type="InterPro" id="IPR029058">
    <property type="entry name" value="AB_hydrolase_fold"/>
</dbReference>
<dbReference type="RefSeq" id="WP_245760990.1">
    <property type="nucleotide sequence ID" value="NZ_FNOK01000005.1"/>
</dbReference>
<dbReference type="AlphaFoldDB" id="A0A1H2W474"/>
<proteinExistence type="predicted"/>
<gene>
    <name evidence="2" type="ORF">SAMN05216215_100546</name>
</gene>
<dbReference type="GO" id="GO:0003824">
    <property type="term" value="F:catalytic activity"/>
    <property type="evidence" value="ECO:0007669"/>
    <property type="project" value="UniProtKB-ARBA"/>
</dbReference>
<dbReference type="STRING" id="418495.SAMN05216215_100546"/>
<dbReference type="Gene3D" id="3.40.50.1820">
    <property type="entry name" value="alpha/beta hydrolase"/>
    <property type="match status" value="1"/>
</dbReference>
<reference evidence="3" key="1">
    <citation type="submission" date="2016-10" db="EMBL/GenBank/DDBJ databases">
        <authorList>
            <person name="Varghese N."/>
            <person name="Submissions S."/>
        </authorList>
    </citation>
    <scope>NUCLEOTIDE SEQUENCE [LARGE SCALE GENOMIC DNA]</scope>
    <source>
        <strain evidence="3">CGMCC 4.3530</strain>
    </source>
</reference>
<evidence type="ECO:0000313" key="3">
    <source>
        <dbReference type="Proteomes" id="UP000199529"/>
    </source>
</evidence>